<comment type="caution">
    <text evidence="2">The sequence shown here is derived from an EMBL/GenBank/DDBJ whole genome shotgun (WGS) entry which is preliminary data.</text>
</comment>
<dbReference type="Proteomes" id="UP000237105">
    <property type="component" value="Unassembled WGS sequence"/>
</dbReference>
<gene>
    <name evidence="2" type="ORF">PanWU01x14_265510</name>
</gene>
<protein>
    <recommendedName>
        <fullName evidence="1">DUF1985 domain-containing protein</fullName>
    </recommendedName>
</protein>
<dbReference type="InterPro" id="IPR015410">
    <property type="entry name" value="DUF1985"/>
</dbReference>
<dbReference type="PANTHER" id="PTHR48449:SF1">
    <property type="entry name" value="DUF1985 DOMAIN-CONTAINING PROTEIN"/>
    <property type="match status" value="1"/>
</dbReference>
<sequence length="121" mass="14325">VESPDDMRKIHFDISSKHVGFRLCKFVLTTGLNFRKYPEISKLKTMSRSKRLMKKYMNNLKIVRSGELKAAFLNSEDIKDAWKLELCYLVDSLLLVGEFTKKIDLDITFYVENEKEYFQFP</sequence>
<evidence type="ECO:0000259" key="1">
    <source>
        <dbReference type="Pfam" id="PF09331"/>
    </source>
</evidence>
<keyword evidence="3" id="KW-1185">Reference proteome</keyword>
<dbReference type="Pfam" id="PF09331">
    <property type="entry name" value="DUF1985"/>
    <property type="match status" value="1"/>
</dbReference>
<dbReference type="PANTHER" id="PTHR48449">
    <property type="entry name" value="DUF1985 DOMAIN-CONTAINING PROTEIN"/>
    <property type="match status" value="1"/>
</dbReference>
<proteinExistence type="predicted"/>
<name>A0A2P5B7D6_PARAD</name>
<feature type="domain" description="DUF1985" evidence="1">
    <location>
        <begin position="7"/>
        <end position="121"/>
    </location>
</feature>
<evidence type="ECO:0000313" key="3">
    <source>
        <dbReference type="Proteomes" id="UP000237105"/>
    </source>
</evidence>
<dbReference type="OrthoDB" id="1930729at2759"/>
<reference evidence="3" key="1">
    <citation type="submission" date="2016-06" db="EMBL/GenBank/DDBJ databases">
        <title>Parallel loss of symbiosis genes in relatives of nitrogen-fixing non-legume Parasponia.</title>
        <authorList>
            <person name="Van Velzen R."/>
            <person name="Holmer R."/>
            <person name="Bu F."/>
            <person name="Rutten L."/>
            <person name="Van Zeijl A."/>
            <person name="Liu W."/>
            <person name="Santuari L."/>
            <person name="Cao Q."/>
            <person name="Sharma T."/>
            <person name="Shen D."/>
            <person name="Roswanjaya Y."/>
            <person name="Wardhani T."/>
            <person name="Kalhor M.S."/>
            <person name="Jansen J."/>
            <person name="Van den Hoogen J."/>
            <person name="Gungor B."/>
            <person name="Hartog M."/>
            <person name="Hontelez J."/>
            <person name="Verver J."/>
            <person name="Yang W.-C."/>
            <person name="Schijlen E."/>
            <person name="Repin R."/>
            <person name="Schilthuizen M."/>
            <person name="Schranz E."/>
            <person name="Heidstra R."/>
            <person name="Miyata K."/>
            <person name="Fedorova E."/>
            <person name="Kohlen W."/>
            <person name="Bisseling T."/>
            <person name="Smit S."/>
            <person name="Geurts R."/>
        </authorList>
    </citation>
    <scope>NUCLEOTIDE SEQUENCE [LARGE SCALE GENOMIC DNA]</scope>
    <source>
        <strain evidence="3">cv. WU1-14</strain>
    </source>
</reference>
<feature type="non-terminal residue" evidence="2">
    <location>
        <position position="1"/>
    </location>
</feature>
<organism evidence="2 3">
    <name type="scientific">Parasponia andersonii</name>
    <name type="common">Sponia andersonii</name>
    <dbReference type="NCBI Taxonomy" id="3476"/>
    <lineage>
        <taxon>Eukaryota</taxon>
        <taxon>Viridiplantae</taxon>
        <taxon>Streptophyta</taxon>
        <taxon>Embryophyta</taxon>
        <taxon>Tracheophyta</taxon>
        <taxon>Spermatophyta</taxon>
        <taxon>Magnoliopsida</taxon>
        <taxon>eudicotyledons</taxon>
        <taxon>Gunneridae</taxon>
        <taxon>Pentapetalae</taxon>
        <taxon>rosids</taxon>
        <taxon>fabids</taxon>
        <taxon>Rosales</taxon>
        <taxon>Cannabaceae</taxon>
        <taxon>Parasponia</taxon>
    </lineage>
</organism>
<evidence type="ECO:0000313" key="2">
    <source>
        <dbReference type="EMBL" id="PON44671.1"/>
    </source>
</evidence>
<dbReference type="AlphaFoldDB" id="A0A2P5B7D6"/>
<accession>A0A2P5B7D6</accession>
<dbReference type="EMBL" id="JXTB01000346">
    <property type="protein sequence ID" value="PON44671.1"/>
    <property type="molecule type" value="Genomic_DNA"/>
</dbReference>